<reference evidence="1 2" key="2">
    <citation type="journal article" date="2022" name="Mol. Ecol. Resour.">
        <title>The genomes of chicory, endive, great burdock and yacon provide insights into Asteraceae paleo-polyploidization history and plant inulin production.</title>
        <authorList>
            <person name="Fan W."/>
            <person name="Wang S."/>
            <person name="Wang H."/>
            <person name="Wang A."/>
            <person name="Jiang F."/>
            <person name="Liu H."/>
            <person name="Zhao H."/>
            <person name="Xu D."/>
            <person name="Zhang Y."/>
        </authorList>
    </citation>
    <scope>NUCLEOTIDE SEQUENCE [LARGE SCALE GENOMIC DNA]</scope>
    <source>
        <strain evidence="2">cv. Punajuju</strain>
        <tissue evidence="1">Leaves</tissue>
    </source>
</reference>
<evidence type="ECO:0000313" key="1">
    <source>
        <dbReference type="EMBL" id="KAI3780133.1"/>
    </source>
</evidence>
<proteinExistence type="predicted"/>
<accession>A0ACB9GA89</accession>
<reference evidence="2" key="1">
    <citation type="journal article" date="2022" name="Mol. Ecol. Resour.">
        <title>The genomes of chicory, endive, great burdock and yacon provide insights into Asteraceae palaeo-polyploidization history and plant inulin production.</title>
        <authorList>
            <person name="Fan W."/>
            <person name="Wang S."/>
            <person name="Wang H."/>
            <person name="Wang A."/>
            <person name="Jiang F."/>
            <person name="Liu H."/>
            <person name="Zhao H."/>
            <person name="Xu D."/>
            <person name="Zhang Y."/>
        </authorList>
    </citation>
    <scope>NUCLEOTIDE SEQUENCE [LARGE SCALE GENOMIC DNA]</scope>
    <source>
        <strain evidence="2">cv. Punajuju</strain>
    </source>
</reference>
<organism evidence="1 2">
    <name type="scientific">Cichorium intybus</name>
    <name type="common">Chicory</name>
    <dbReference type="NCBI Taxonomy" id="13427"/>
    <lineage>
        <taxon>Eukaryota</taxon>
        <taxon>Viridiplantae</taxon>
        <taxon>Streptophyta</taxon>
        <taxon>Embryophyta</taxon>
        <taxon>Tracheophyta</taxon>
        <taxon>Spermatophyta</taxon>
        <taxon>Magnoliopsida</taxon>
        <taxon>eudicotyledons</taxon>
        <taxon>Gunneridae</taxon>
        <taxon>Pentapetalae</taxon>
        <taxon>asterids</taxon>
        <taxon>campanulids</taxon>
        <taxon>Asterales</taxon>
        <taxon>Asteraceae</taxon>
        <taxon>Cichorioideae</taxon>
        <taxon>Cichorieae</taxon>
        <taxon>Cichoriinae</taxon>
        <taxon>Cichorium</taxon>
    </lineage>
</organism>
<gene>
    <name evidence="1" type="ORF">L2E82_10068</name>
</gene>
<comment type="caution">
    <text evidence="1">The sequence shown here is derived from an EMBL/GenBank/DDBJ whole genome shotgun (WGS) entry which is preliminary data.</text>
</comment>
<evidence type="ECO:0000313" key="2">
    <source>
        <dbReference type="Proteomes" id="UP001055811"/>
    </source>
</evidence>
<dbReference type="Proteomes" id="UP001055811">
    <property type="component" value="Linkage Group LG02"/>
</dbReference>
<keyword evidence="2" id="KW-1185">Reference proteome</keyword>
<name>A0ACB9GA89_CICIN</name>
<protein>
    <submittedName>
        <fullName evidence="1">Uncharacterized protein</fullName>
    </submittedName>
</protein>
<dbReference type="EMBL" id="CM042010">
    <property type="protein sequence ID" value="KAI3780133.1"/>
    <property type="molecule type" value="Genomic_DNA"/>
</dbReference>
<sequence>MNSDVRAFDPSNADFFFVPVYISCNFSIVSGFPAISHARALLSSAVELILSELPFWNRSNGSDHVFVASHDYGACFHAIEDRAVANGIPNFLKNLIILQTFGVKYRHPC</sequence>